<sequence>MQKSILITGCSSGIGLDAAHTLRDRGWQVFAACRKQVDCDRLSDEGFIAPRLDYETPETIEAALKDVLKHTGGTLTGIFNNGAYAIPGLVEDLPTDALRQIFETNFFGYHTLTRAVIPVMRAQGHGRIVQCSSILGFSPLPWRGAYNATKFALEGLTDTLRLEMRGTQIFPVLIEPGPITTKIRENAIPHFEKWINWENSARVDDYKALKQRLYTSSGPDPFELPPTAVTKKLIHALEAPRPRARYYVTFPTYLMGTLKRLLSTSGIDFVASRF</sequence>
<dbReference type="GO" id="GO:0016491">
    <property type="term" value="F:oxidoreductase activity"/>
    <property type="evidence" value="ECO:0007669"/>
    <property type="project" value="UniProtKB-KW"/>
</dbReference>
<dbReference type="PROSITE" id="PS00061">
    <property type="entry name" value="ADH_SHORT"/>
    <property type="match status" value="1"/>
</dbReference>
<dbReference type="InterPro" id="IPR002347">
    <property type="entry name" value="SDR_fam"/>
</dbReference>
<dbReference type="Gene3D" id="3.40.50.720">
    <property type="entry name" value="NAD(P)-binding Rossmann-like Domain"/>
    <property type="match status" value="1"/>
</dbReference>
<dbReference type="PANTHER" id="PTHR44169:SF6">
    <property type="entry name" value="NADPH-DEPENDENT 1-ACYLDIHYDROXYACETONE PHOSPHATE REDUCTASE"/>
    <property type="match status" value="1"/>
</dbReference>
<organism evidence="3 4">
    <name type="scientific">Thalassobacter stenotrophicus</name>
    <dbReference type="NCBI Taxonomy" id="266809"/>
    <lineage>
        <taxon>Bacteria</taxon>
        <taxon>Pseudomonadati</taxon>
        <taxon>Pseudomonadota</taxon>
        <taxon>Alphaproteobacteria</taxon>
        <taxon>Rhodobacterales</taxon>
        <taxon>Roseobacteraceae</taxon>
        <taxon>Thalassobacter</taxon>
    </lineage>
</organism>
<reference evidence="3 4" key="1">
    <citation type="submission" date="2015-09" db="EMBL/GenBank/DDBJ databases">
        <authorList>
            <consortium name="Swine Surveillance"/>
        </authorList>
    </citation>
    <scope>NUCLEOTIDE SEQUENCE [LARGE SCALE GENOMIC DNA]</scope>
    <source>
        <strain evidence="3 4">CECT 5294</strain>
    </source>
</reference>
<dbReference type="PANTHER" id="PTHR44169">
    <property type="entry name" value="NADPH-DEPENDENT 1-ACYLDIHYDROXYACETONE PHOSPHATE REDUCTASE"/>
    <property type="match status" value="1"/>
</dbReference>
<evidence type="ECO:0000256" key="1">
    <source>
        <dbReference type="ARBA" id="ARBA00006484"/>
    </source>
</evidence>
<dbReference type="PRINTS" id="PR00081">
    <property type="entry name" value="GDHRDH"/>
</dbReference>
<dbReference type="EMBL" id="CYRX01000009">
    <property type="protein sequence ID" value="CUH59285.1"/>
    <property type="molecule type" value="Genomic_DNA"/>
</dbReference>
<dbReference type="SUPFAM" id="SSF51735">
    <property type="entry name" value="NAD(P)-binding Rossmann-fold domains"/>
    <property type="match status" value="1"/>
</dbReference>
<protein>
    <submittedName>
        <fullName evidence="3">Putative oxidoreductase SadH</fullName>
        <ecNumber evidence="3">1.-.-.-</ecNumber>
    </submittedName>
</protein>
<dbReference type="AlphaFoldDB" id="A0A0P1EW65"/>
<dbReference type="InterPro" id="IPR020904">
    <property type="entry name" value="Sc_DH/Rdtase_CS"/>
</dbReference>
<name>A0A0P1EW65_9RHOB</name>
<proteinExistence type="inferred from homology"/>
<evidence type="ECO:0000313" key="4">
    <source>
        <dbReference type="Proteomes" id="UP000051298"/>
    </source>
</evidence>
<evidence type="ECO:0000313" key="3">
    <source>
        <dbReference type="EMBL" id="CUH59285.1"/>
    </source>
</evidence>
<dbReference type="STRING" id="266809.PM03_06785"/>
<dbReference type="InterPro" id="IPR036291">
    <property type="entry name" value="NAD(P)-bd_dom_sf"/>
</dbReference>
<accession>A0A0P1EW65</accession>
<dbReference type="CDD" id="cd05374">
    <property type="entry name" value="17beta-HSD-like_SDR_c"/>
    <property type="match status" value="1"/>
</dbReference>
<keyword evidence="2 3" id="KW-0560">Oxidoreductase</keyword>
<dbReference type="Pfam" id="PF00106">
    <property type="entry name" value="adh_short"/>
    <property type="match status" value="1"/>
</dbReference>
<dbReference type="EC" id="1.-.-.-" evidence="3"/>
<dbReference type="eggNOG" id="COG1028">
    <property type="taxonomic scope" value="Bacteria"/>
</dbReference>
<comment type="similarity">
    <text evidence="1">Belongs to the short-chain dehydrogenases/reductases (SDR) family.</text>
</comment>
<dbReference type="RefSeq" id="WP_058122549.1">
    <property type="nucleotide sequence ID" value="NZ_CYRX01000009.1"/>
</dbReference>
<gene>
    <name evidence="3" type="primary">sadH</name>
    <name evidence="3" type="ORF">THS5294_00569</name>
</gene>
<evidence type="ECO:0000256" key="2">
    <source>
        <dbReference type="ARBA" id="ARBA00023002"/>
    </source>
</evidence>
<dbReference type="Proteomes" id="UP000051298">
    <property type="component" value="Unassembled WGS sequence"/>
</dbReference>